<keyword evidence="5" id="KW-0804">Transcription</keyword>
<feature type="compositionally biased region" description="Polar residues" evidence="8">
    <location>
        <begin position="344"/>
        <end position="356"/>
    </location>
</feature>
<evidence type="ECO:0000256" key="6">
    <source>
        <dbReference type="ARBA" id="ARBA00023242"/>
    </source>
</evidence>
<evidence type="ECO:0000256" key="4">
    <source>
        <dbReference type="ARBA" id="ARBA00023054"/>
    </source>
</evidence>
<keyword evidence="4" id="KW-0175">Coiled coil</keyword>
<feature type="region of interest" description="Disordered" evidence="8">
    <location>
        <begin position="334"/>
        <end position="356"/>
    </location>
</feature>
<sequence length="377" mass="43124">MLFWHKHDLDKAMQDLANFTPFPDEWTVEDKVLFEQAFQFHGKSFHRIRQMLPDKSIAQLVKYYYSWKKTRTRTSLMDRQARKLQSGKEDQGGEEVEMKEQSDDDDKDKQSLQANSSTPKPNCFNCGILCHVTHSTPKGQMCGTCHQYFTRTGNIRPTTGPIRKDGTKNSKHSLFKNNSKPPKGMYVNHDDLVSLATGPNGQGETLLKAMDREIISYKRVVQNNKQLLSSLQRRSREKDIEPYRIPTPENKFNARWKDDELLLGVQGVRKYGKNFKIIAEAIGTKTESNVRSFFVNYRRRYNLDAALKEYEAENGPLPEDDEVLKMELERSSSATEVVSESAPGSPSNNSSLGDSVSNKKWESNLCQMIITIVLLAI</sequence>
<name>A0A7R8CXI4_LEPSM</name>
<keyword evidence="3" id="KW-0805">Transcription regulation</keyword>
<dbReference type="GO" id="GO:0003714">
    <property type="term" value="F:transcription corepressor activity"/>
    <property type="evidence" value="ECO:0007669"/>
    <property type="project" value="TreeGrafter"/>
</dbReference>
<comment type="subcellular location">
    <subcellularLocation>
        <location evidence="1">Nucleus</location>
    </subcellularLocation>
</comment>
<evidence type="ECO:0000313" key="9">
    <source>
        <dbReference type="EMBL" id="CAF2960771.1"/>
    </source>
</evidence>
<dbReference type="PROSITE" id="PS51293">
    <property type="entry name" value="SANT"/>
    <property type="match status" value="2"/>
</dbReference>
<dbReference type="GO" id="GO:0000118">
    <property type="term" value="C:histone deacetylase complex"/>
    <property type="evidence" value="ECO:0007669"/>
    <property type="project" value="TreeGrafter"/>
</dbReference>
<dbReference type="InterPro" id="IPR000949">
    <property type="entry name" value="ELM2_dom"/>
</dbReference>
<dbReference type="InterPro" id="IPR017884">
    <property type="entry name" value="SANT_dom"/>
</dbReference>
<evidence type="ECO:0000313" key="10">
    <source>
        <dbReference type="Proteomes" id="UP000675881"/>
    </source>
</evidence>
<feature type="region of interest" description="Disordered" evidence="8">
    <location>
        <begin position="76"/>
        <end position="117"/>
    </location>
</feature>
<evidence type="ECO:0000256" key="3">
    <source>
        <dbReference type="ARBA" id="ARBA00023015"/>
    </source>
</evidence>
<dbReference type="PROSITE" id="PS51156">
    <property type="entry name" value="ELM2"/>
    <property type="match status" value="1"/>
</dbReference>
<dbReference type="SUPFAM" id="SSF46689">
    <property type="entry name" value="Homeodomain-like"/>
    <property type="match status" value="2"/>
</dbReference>
<evidence type="ECO:0000256" key="1">
    <source>
        <dbReference type="ARBA" id="ARBA00004123"/>
    </source>
</evidence>
<dbReference type="Pfam" id="PF20878">
    <property type="entry name" value="REST_helical"/>
    <property type="match status" value="1"/>
</dbReference>
<gene>
    <name evidence="9" type="ORF">LSAA_9624</name>
</gene>
<feature type="region of interest" description="Disordered" evidence="8">
    <location>
        <begin position="156"/>
        <end position="185"/>
    </location>
</feature>
<accession>A0A7R8CXI4</accession>
<dbReference type="Gene3D" id="1.10.10.60">
    <property type="entry name" value="Homeodomain-like"/>
    <property type="match status" value="1"/>
</dbReference>
<keyword evidence="6" id="KW-0539">Nucleus</keyword>
<dbReference type="OrthoDB" id="10064338at2759"/>
<dbReference type="CDD" id="cd00167">
    <property type="entry name" value="SANT"/>
    <property type="match status" value="1"/>
</dbReference>
<reference evidence="9" key="1">
    <citation type="submission" date="2021-02" db="EMBL/GenBank/DDBJ databases">
        <authorList>
            <person name="Bekaert M."/>
        </authorList>
    </citation>
    <scope>NUCLEOTIDE SEQUENCE</scope>
    <source>
        <strain evidence="9">IoA-00</strain>
    </source>
</reference>
<dbReference type="FunFam" id="1.10.10.60:FF:000033">
    <property type="entry name" value="REST corepressor 3"/>
    <property type="match status" value="1"/>
</dbReference>
<dbReference type="InterPro" id="IPR001005">
    <property type="entry name" value="SANT/Myb"/>
</dbReference>
<dbReference type="GO" id="GO:0005667">
    <property type="term" value="C:transcription regulator complex"/>
    <property type="evidence" value="ECO:0007669"/>
    <property type="project" value="TreeGrafter"/>
</dbReference>
<dbReference type="PANTHER" id="PTHR16089:SF28">
    <property type="entry name" value="REST COREPRESSOR"/>
    <property type="match status" value="1"/>
</dbReference>
<evidence type="ECO:0000256" key="5">
    <source>
        <dbReference type="ARBA" id="ARBA00023163"/>
    </source>
</evidence>
<dbReference type="SMART" id="SM00717">
    <property type="entry name" value="SANT"/>
    <property type="match status" value="2"/>
</dbReference>
<dbReference type="Gene3D" id="1.20.58.1880">
    <property type="match status" value="1"/>
</dbReference>
<dbReference type="AlphaFoldDB" id="A0A7R8CXI4"/>
<organism evidence="9 10">
    <name type="scientific">Lepeophtheirus salmonis</name>
    <name type="common">Salmon louse</name>
    <name type="synonym">Caligus salmonis</name>
    <dbReference type="NCBI Taxonomy" id="72036"/>
    <lineage>
        <taxon>Eukaryota</taxon>
        <taxon>Metazoa</taxon>
        <taxon>Ecdysozoa</taxon>
        <taxon>Arthropoda</taxon>
        <taxon>Crustacea</taxon>
        <taxon>Multicrustacea</taxon>
        <taxon>Hexanauplia</taxon>
        <taxon>Copepoda</taxon>
        <taxon>Siphonostomatoida</taxon>
        <taxon>Caligidae</taxon>
        <taxon>Lepeophtheirus</taxon>
    </lineage>
</organism>
<dbReference type="InterPro" id="IPR009057">
    <property type="entry name" value="Homeodomain-like_sf"/>
</dbReference>
<dbReference type="EMBL" id="HG994584">
    <property type="protein sequence ID" value="CAF2960771.1"/>
    <property type="molecule type" value="Genomic_DNA"/>
</dbReference>
<dbReference type="GO" id="GO:0006357">
    <property type="term" value="P:regulation of transcription by RNA polymerase II"/>
    <property type="evidence" value="ECO:0007669"/>
    <property type="project" value="TreeGrafter"/>
</dbReference>
<dbReference type="Pfam" id="PF00249">
    <property type="entry name" value="Myb_DNA-binding"/>
    <property type="match status" value="2"/>
</dbReference>
<dbReference type="Proteomes" id="UP000675881">
    <property type="component" value="Chromosome 5"/>
</dbReference>
<evidence type="ECO:0000256" key="8">
    <source>
        <dbReference type="SAM" id="MobiDB-lite"/>
    </source>
</evidence>
<dbReference type="InterPro" id="IPR051066">
    <property type="entry name" value="Trans_reg/Corepressor"/>
</dbReference>
<evidence type="ECO:0000256" key="7">
    <source>
        <dbReference type="ARBA" id="ARBA00038011"/>
    </source>
</evidence>
<evidence type="ECO:0000256" key="2">
    <source>
        <dbReference type="ARBA" id="ARBA00022491"/>
    </source>
</evidence>
<dbReference type="InterPro" id="IPR049048">
    <property type="entry name" value="REST_helical"/>
</dbReference>
<feature type="compositionally biased region" description="Basic and acidic residues" evidence="8">
    <location>
        <begin position="86"/>
        <end position="101"/>
    </location>
</feature>
<keyword evidence="10" id="KW-1185">Reference proteome</keyword>
<proteinExistence type="inferred from homology"/>
<dbReference type="PANTHER" id="PTHR16089">
    <property type="entry name" value="REST COREPRESSOR COREST PROTEIN-RELATED"/>
    <property type="match status" value="1"/>
</dbReference>
<protein>
    <submittedName>
        <fullName evidence="9">REST corepressor 1,REST corepressor,REST corepressor 2,REST corepressor 3</fullName>
    </submittedName>
</protein>
<keyword evidence="2" id="KW-0678">Repressor</keyword>
<comment type="similarity">
    <text evidence="7">Belongs to the CoREST family.</text>
</comment>
<dbReference type="FunFam" id="1.20.58.1880:FF:000001">
    <property type="entry name" value="REST corepressor 1"/>
    <property type="match status" value="1"/>
</dbReference>